<gene>
    <name evidence="2" type="ORF">MRATA1EN1_LOCUS4189</name>
</gene>
<name>A0ABN8Y0T8_RANTA</name>
<proteinExistence type="predicted"/>
<evidence type="ECO:0000313" key="2">
    <source>
        <dbReference type="EMBL" id="CAI9155227.1"/>
    </source>
</evidence>
<accession>A0ABN8Y0T8</accession>
<keyword evidence="3" id="KW-1185">Reference proteome</keyword>
<reference evidence="2" key="1">
    <citation type="submission" date="2023-04" db="EMBL/GenBank/DDBJ databases">
        <authorList>
            <consortium name="ELIXIR-Norway"/>
        </authorList>
    </citation>
    <scope>NUCLEOTIDE SEQUENCE [LARGE SCALE GENOMIC DNA]</scope>
</reference>
<evidence type="ECO:0000313" key="3">
    <source>
        <dbReference type="Proteomes" id="UP001176941"/>
    </source>
</evidence>
<dbReference type="EMBL" id="OX459948">
    <property type="protein sequence ID" value="CAI9155227.1"/>
    <property type="molecule type" value="Genomic_DNA"/>
</dbReference>
<dbReference type="Proteomes" id="UP001176941">
    <property type="component" value="Chromosome 12"/>
</dbReference>
<protein>
    <submittedName>
        <fullName evidence="2">Uncharacterized protein</fullName>
    </submittedName>
</protein>
<sequence>MGLLHNSEDRSILTPVFPPSLTDQWSAHSPCPRPQFQDSTQALQAEALIIPLFLAGCAPGPNSLLQDHLNPPTLPLRFHLVWYLYNRSTKPTTEVPTQRRRDSFLSRGLKEQWGRLREETGAPGPPRDPQSRLWREAASTRPRLGAGLLPLRFLVATRVSSGRGRGRCPLPGNPQPFLHLSFPAFGA</sequence>
<organism evidence="2 3">
    <name type="scientific">Rangifer tarandus platyrhynchus</name>
    <name type="common">Svalbard reindeer</name>
    <dbReference type="NCBI Taxonomy" id="3082113"/>
    <lineage>
        <taxon>Eukaryota</taxon>
        <taxon>Metazoa</taxon>
        <taxon>Chordata</taxon>
        <taxon>Craniata</taxon>
        <taxon>Vertebrata</taxon>
        <taxon>Euteleostomi</taxon>
        <taxon>Mammalia</taxon>
        <taxon>Eutheria</taxon>
        <taxon>Laurasiatheria</taxon>
        <taxon>Artiodactyla</taxon>
        <taxon>Ruminantia</taxon>
        <taxon>Pecora</taxon>
        <taxon>Cervidae</taxon>
        <taxon>Odocoileinae</taxon>
        <taxon>Rangifer</taxon>
    </lineage>
</organism>
<evidence type="ECO:0000256" key="1">
    <source>
        <dbReference type="SAM" id="MobiDB-lite"/>
    </source>
</evidence>
<feature type="region of interest" description="Disordered" evidence="1">
    <location>
        <begin position="114"/>
        <end position="134"/>
    </location>
</feature>